<feature type="domain" description="SPOR" evidence="2">
    <location>
        <begin position="94"/>
        <end position="173"/>
    </location>
</feature>
<dbReference type="GO" id="GO:0030428">
    <property type="term" value="C:cell septum"/>
    <property type="evidence" value="ECO:0007669"/>
    <property type="project" value="TreeGrafter"/>
</dbReference>
<evidence type="ECO:0000256" key="1">
    <source>
        <dbReference type="SAM" id="Phobius"/>
    </source>
</evidence>
<dbReference type="RefSeq" id="WP_197743673.1">
    <property type="nucleotide sequence ID" value="NZ_LR778175.1"/>
</dbReference>
<dbReference type="KEGG" id="ntg:NSCAC_0923"/>
<keyword evidence="1" id="KW-1133">Transmembrane helix</keyword>
<protein>
    <submittedName>
        <fullName evidence="3">Putative Sporulation domain protein</fullName>
    </submittedName>
</protein>
<dbReference type="PANTHER" id="PTHR38687">
    <property type="entry name" value="CELL DIVISION PROTEIN DEDD-RELATED"/>
    <property type="match status" value="1"/>
</dbReference>
<dbReference type="AlphaFoldDB" id="A0A7G1Q9I1"/>
<dbReference type="InterPro" id="IPR036680">
    <property type="entry name" value="SPOR-like_sf"/>
</dbReference>
<dbReference type="PANTHER" id="PTHR38687:SF1">
    <property type="entry name" value="CELL DIVISION PROTEIN DEDD"/>
    <property type="match status" value="1"/>
</dbReference>
<feature type="transmembrane region" description="Helical" evidence="1">
    <location>
        <begin position="15"/>
        <end position="33"/>
    </location>
</feature>
<dbReference type="PROSITE" id="PS51724">
    <property type="entry name" value="SPOR"/>
    <property type="match status" value="1"/>
</dbReference>
<gene>
    <name evidence="3" type="ORF">NSCAC_0923</name>
</gene>
<dbReference type="Proteomes" id="UP000516072">
    <property type="component" value="Chromosome"/>
</dbReference>
<evidence type="ECO:0000313" key="4">
    <source>
        <dbReference type="Proteomes" id="UP000516072"/>
    </source>
</evidence>
<reference evidence="3 4" key="1">
    <citation type="submission" date="2020-03" db="EMBL/GenBank/DDBJ databases">
        <authorList>
            <person name="Picone N."/>
        </authorList>
    </citation>
    <scope>NUCLEOTIDE SEQUENCE [LARGE SCALE GENOMIC DNA]</scope>
    <source>
        <strain evidence="3">NSCAC1</strain>
    </source>
</reference>
<dbReference type="GO" id="GO:0032506">
    <property type="term" value="P:cytokinetic process"/>
    <property type="evidence" value="ECO:0007669"/>
    <property type="project" value="TreeGrafter"/>
</dbReference>
<proteinExistence type="predicted"/>
<organism evidence="3 4">
    <name type="scientific">Candidatus Nitrosacidococcus tergens</name>
    <dbReference type="NCBI Taxonomy" id="553981"/>
    <lineage>
        <taxon>Bacteria</taxon>
        <taxon>Pseudomonadati</taxon>
        <taxon>Pseudomonadota</taxon>
        <taxon>Gammaproteobacteria</taxon>
        <taxon>Chromatiales</taxon>
        <taxon>Chromatiaceae</taxon>
        <taxon>Candidatus Nitrosacidococcus</taxon>
    </lineage>
</organism>
<keyword evidence="1" id="KW-0472">Membrane</keyword>
<sequence length="173" mass="19276">MIEGLILEKEIKQRLIGALVLLGLGIIVIPILLRYPSNLEPNSLGNNNTLGSDREFSSSVELLSNNDQNLDDLDSFFESENRKVIQNSNIASSYNNSSPLLIQVGSFSHKENAIQIRDKAVSSGYKAFIESMQNGNQIIYKVRIRLNSNQPTNPATLKKLLEQQLGTKSIFIK</sequence>
<evidence type="ECO:0000313" key="3">
    <source>
        <dbReference type="EMBL" id="CAB1275949.1"/>
    </source>
</evidence>
<name>A0A7G1Q9I1_9GAMM</name>
<keyword evidence="1" id="KW-0812">Transmembrane</keyword>
<dbReference type="InterPro" id="IPR007730">
    <property type="entry name" value="SPOR-like_dom"/>
</dbReference>
<dbReference type="EMBL" id="LR778175">
    <property type="protein sequence ID" value="CAB1275949.1"/>
    <property type="molecule type" value="Genomic_DNA"/>
</dbReference>
<dbReference type="InterPro" id="IPR052521">
    <property type="entry name" value="Cell_div_SPOR-domain"/>
</dbReference>
<evidence type="ECO:0000259" key="2">
    <source>
        <dbReference type="PROSITE" id="PS51724"/>
    </source>
</evidence>
<dbReference type="Gene3D" id="3.30.70.1070">
    <property type="entry name" value="Sporulation related repeat"/>
    <property type="match status" value="1"/>
</dbReference>
<dbReference type="SUPFAM" id="SSF110997">
    <property type="entry name" value="Sporulation related repeat"/>
    <property type="match status" value="1"/>
</dbReference>
<keyword evidence="4" id="KW-1185">Reference proteome</keyword>
<accession>A0A7G1Q9I1</accession>
<dbReference type="GO" id="GO:0032153">
    <property type="term" value="C:cell division site"/>
    <property type="evidence" value="ECO:0007669"/>
    <property type="project" value="TreeGrafter"/>
</dbReference>
<dbReference type="GO" id="GO:0042834">
    <property type="term" value="F:peptidoglycan binding"/>
    <property type="evidence" value="ECO:0007669"/>
    <property type="project" value="InterPro"/>
</dbReference>